<evidence type="ECO:0000313" key="2">
    <source>
        <dbReference type="Proteomes" id="UP000015103"/>
    </source>
</evidence>
<dbReference type="EMBL" id="ACPB03001012">
    <property type="status" value="NOT_ANNOTATED_CDS"/>
    <property type="molecule type" value="Genomic_DNA"/>
</dbReference>
<organism evidence="1 2">
    <name type="scientific">Rhodnius prolixus</name>
    <name type="common">Triatomid bug</name>
    <dbReference type="NCBI Taxonomy" id="13249"/>
    <lineage>
        <taxon>Eukaryota</taxon>
        <taxon>Metazoa</taxon>
        <taxon>Ecdysozoa</taxon>
        <taxon>Arthropoda</taxon>
        <taxon>Hexapoda</taxon>
        <taxon>Insecta</taxon>
        <taxon>Pterygota</taxon>
        <taxon>Neoptera</taxon>
        <taxon>Paraneoptera</taxon>
        <taxon>Hemiptera</taxon>
        <taxon>Heteroptera</taxon>
        <taxon>Panheteroptera</taxon>
        <taxon>Cimicomorpha</taxon>
        <taxon>Reduviidae</taxon>
        <taxon>Triatominae</taxon>
        <taxon>Rhodnius</taxon>
    </lineage>
</organism>
<reference evidence="1" key="1">
    <citation type="submission" date="2015-05" db="UniProtKB">
        <authorList>
            <consortium name="EnsemblMetazoa"/>
        </authorList>
    </citation>
    <scope>IDENTIFICATION</scope>
</reference>
<dbReference type="InParanoid" id="T1HHV5"/>
<evidence type="ECO:0000313" key="1">
    <source>
        <dbReference type="EnsemblMetazoa" id="RPRC003628-PA"/>
    </source>
</evidence>
<protein>
    <submittedName>
        <fullName evidence="1">Uncharacterized protein</fullName>
    </submittedName>
</protein>
<sequence length="195" mass="22586">MNRKKTNYVGGEGIPVVWTYPNTVCDINPYVITLKKRRREIPEDSMKNKRAIPKFSNERNEELGTGKVGNETSKICLKTMCDKHRTLVLKRCRHLLDTPCNSMGKFDGHYPNEIYNKHDNAALEQGRISRVSDHVCNNQHIFRNHGHQPDCGNMNTKERVGKITGNTYQTKIKASTWNECRGNERRNSDIYQCFQ</sequence>
<dbReference type="Proteomes" id="UP000015103">
    <property type="component" value="Unassembled WGS sequence"/>
</dbReference>
<name>T1HHV5_RHOPR</name>
<dbReference type="VEuPathDB" id="VectorBase:RPRC003628"/>
<proteinExistence type="predicted"/>
<dbReference type="EnsemblMetazoa" id="RPRC003628-RA">
    <property type="protein sequence ID" value="RPRC003628-PA"/>
    <property type="gene ID" value="RPRC003628"/>
</dbReference>
<keyword evidence="2" id="KW-1185">Reference proteome</keyword>
<dbReference type="HOGENOM" id="CLU_1399525_0_0_1"/>
<accession>T1HHV5</accession>
<dbReference type="AlphaFoldDB" id="T1HHV5"/>